<feature type="compositionally biased region" description="Basic and acidic residues" evidence="2">
    <location>
        <begin position="19"/>
        <end position="39"/>
    </location>
</feature>
<sequence>MPMFGCYLYDSLTLPSLVRDSKDLPEQEEKHQPDNKSDFAIDPALRNDSPLSSLLNPDKRQNDISSLVNHSPPSPEEKSQSDDNSMPHRVGPLSMSSPHHFDNNPRVPSPPPATSLSASHSPSPSVTSADRSSISTPSVRRSPPNIQAPPPLYSTYHHDPSMMQSNRHHSESHFSARAEPMHHPTYIYTHPPPPPFDPRYEHHHPTHSPYHTAAGLPHQFAVPAMPHGHGNPMRDGYGHPYPLPGQAPVTIIHTDDAATKLSDRVRRRCFNCCTTDTSTWRRSNLSPGKVLCNKCGLFERTHSRPRPDQFPHKRGPLATASLRGRTPPGGGSLSSSPSMAHPNHPQPQGHNMNQLPPISAPYHYTHTPLAPLSTTQDRREYQSNTLPALQAWHAPPSAAGNGNGGDSNPGSHVGPPSSASSRRPTIDASPTLRHDTPPSLSSRSGNTSQESASSSRAPPPLEQTSSSSAASRESAHDE</sequence>
<evidence type="ECO:0000313" key="5">
    <source>
        <dbReference type="Proteomes" id="UP000001194"/>
    </source>
</evidence>
<dbReference type="HOGENOM" id="CLU_046447_0_0_1"/>
<accession>B0DRH4</accession>
<evidence type="ECO:0000259" key="3">
    <source>
        <dbReference type="PROSITE" id="PS50114"/>
    </source>
</evidence>
<keyword evidence="1" id="KW-0479">Metal-binding</keyword>
<organism evidence="5">
    <name type="scientific">Laccaria bicolor (strain S238N-H82 / ATCC MYA-4686)</name>
    <name type="common">Bicoloured deceiver</name>
    <name type="synonym">Laccaria laccata var. bicolor</name>
    <dbReference type="NCBI Taxonomy" id="486041"/>
    <lineage>
        <taxon>Eukaryota</taxon>
        <taxon>Fungi</taxon>
        <taxon>Dikarya</taxon>
        <taxon>Basidiomycota</taxon>
        <taxon>Agaricomycotina</taxon>
        <taxon>Agaricomycetes</taxon>
        <taxon>Agaricomycetidae</taxon>
        <taxon>Agaricales</taxon>
        <taxon>Agaricineae</taxon>
        <taxon>Hydnangiaceae</taxon>
        <taxon>Laccaria</taxon>
    </lineage>
</organism>
<keyword evidence="1" id="KW-0862">Zinc</keyword>
<protein>
    <submittedName>
        <fullName evidence="4">Predicted protein</fullName>
    </submittedName>
</protein>
<keyword evidence="5" id="KW-1185">Reference proteome</keyword>
<dbReference type="Pfam" id="PF00320">
    <property type="entry name" value="GATA"/>
    <property type="match status" value="1"/>
</dbReference>
<evidence type="ECO:0000256" key="1">
    <source>
        <dbReference type="PROSITE-ProRule" id="PRU00094"/>
    </source>
</evidence>
<dbReference type="InterPro" id="IPR013088">
    <property type="entry name" value="Znf_NHR/GATA"/>
</dbReference>
<feature type="compositionally biased region" description="Polar residues" evidence="2">
    <location>
        <begin position="129"/>
        <end position="139"/>
    </location>
</feature>
<feature type="region of interest" description="Disordered" evidence="2">
    <location>
        <begin position="392"/>
        <end position="478"/>
    </location>
</feature>
<dbReference type="Proteomes" id="UP000001194">
    <property type="component" value="Unassembled WGS sequence"/>
</dbReference>
<dbReference type="InterPro" id="IPR000679">
    <property type="entry name" value="Znf_GATA"/>
</dbReference>
<feature type="domain" description="GATA-type" evidence="3">
    <location>
        <begin position="263"/>
        <end position="325"/>
    </location>
</feature>
<feature type="region of interest" description="Disordered" evidence="2">
    <location>
        <begin position="301"/>
        <end position="370"/>
    </location>
</feature>
<feature type="compositionally biased region" description="Polar residues" evidence="2">
    <location>
        <begin position="438"/>
        <end position="456"/>
    </location>
</feature>
<dbReference type="Gene3D" id="3.30.50.10">
    <property type="entry name" value="Erythroid Transcription Factor GATA-1, subunit A"/>
    <property type="match status" value="1"/>
</dbReference>
<name>B0DRH4_LACBS</name>
<dbReference type="SUPFAM" id="SSF57716">
    <property type="entry name" value="Glucocorticoid receptor-like (DNA-binding domain)"/>
    <property type="match status" value="1"/>
</dbReference>
<proteinExistence type="predicted"/>
<evidence type="ECO:0000256" key="2">
    <source>
        <dbReference type="SAM" id="MobiDB-lite"/>
    </source>
</evidence>
<feature type="region of interest" description="Disordered" evidence="2">
    <location>
        <begin position="19"/>
        <end position="174"/>
    </location>
</feature>
<dbReference type="PROSITE" id="PS50114">
    <property type="entry name" value="GATA_ZN_FINGER_2"/>
    <property type="match status" value="1"/>
</dbReference>
<evidence type="ECO:0000313" key="4">
    <source>
        <dbReference type="EMBL" id="EDR02872.1"/>
    </source>
</evidence>
<dbReference type="InParanoid" id="B0DRH4"/>
<dbReference type="SMART" id="SM00401">
    <property type="entry name" value="ZnF_GATA"/>
    <property type="match status" value="1"/>
</dbReference>
<dbReference type="GO" id="GO:0008270">
    <property type="term" value="F:zinc ion binding"/>
    <property type="evidence" value="ECO:0007669"/>
    <property type="project" value="UniProtKB-KW"/>
</dbReference>
<dbReference type="RefSeq" id="XP_001886582.1">
    <property type="nucleotide sequence ID" value="XM_001886547.1"/>
</dbReference>
<gene>
    <name evidence="4" type="ORF">LACBIDRAFT_295375</name>
</gene>
<keyword evidence="1" id="KW-0863">Zinc-finger</keyword>
<feature type="compositionally biased region" description="Polar residues" evidence="2">
    <location>
        <begin position="346"/>
        <end position="356"/>
    </location>
</feature>
<reference evidence="4 5" key="1">
    <citation type="journal article" date="2008" name="Nature">
        <title>The genome of Laccaria bicolor provides insights into mycorrhizal symbiosis.</title>
        <authorList>
            <person name="Martin F."/>
            <person name="Aerts A."/>
            <person name="Ahren D."/>
            <person name="Brun A."/>
            <person name="Danchin E.G.J."/>
            <person name="Duchaussoy F."/>
            <person name="Gibon J."/>
            <person name="Kohler A."/>
            <person name="Lindquist E."/>
            <person name="Pereda V."/>
            <person name="Salamov A."/>
            <person name="Shapiro H.J."/>
            <person name="Wuyts J."/>
            <person name="Blaudez D."/>
            <person name="Buee M."/>
            <person name="Brokstein P."/>
            <person name="Canbaeck B."/>
            <person name="Cohen D."/>
            <person name="Courty P.E."/>
            <person name="Coutinho P.M."/>
            <person name="Delaruelle C."/>
            <person name="Detter J.C."/>
            <person name="Deveau A."/>
            <person name="DiFazio S."/>
            <person name="Duplessis S."/>
            <person name="Fraissinet-Tachet L."/>
            <person name="Lucic E."/>
            <person name="Frey-Klett P."/>
            <person name="Fourrey C."/>
            <person name="Feussner I."/>
            <person name="Gay G."/>
            <person name="Grimwood J."/>
            <person name="Hoegger P.J."/>
            <person name="Jain P."/>
            <person name="Kilaru S."/>
            <person name="Labbe J."/>
            <person name="Lin Y.C."/>
            <person name="Legue V."/>
            <person name="Le Tacon F."/>
            <person name="Marmeisse R."/>
            <person name="Melayah D."/>
            <person name="Montanini B."/>
            <person name="Muratet M."/>
            <person name="Nehls U."/>
            <person name="Niculita-Hirzel H."/>
            <person name="Oudot-Le Secq M.P."/>
            <person name="Peter M."/>
            <person name="Quesneville H."/>
            <person name="Rajashekar B."/>
            <person name="Reich M."/>
            <person name="Rouhier N."/>
            <person name="Schmutz J."/>
            <person name="Yin T."/>
            <person name="Chalot M."/>
            <person name="Henrissat B."/>
            <person name="Kuees U."/>
            <person name="Lucas S."/>
            <person name="Van de Peer Y."/>
            <person name="Podila G.K."/>
            <person name="Polle A."/>
            <person name="Pukkila P.J."/>
            <person name="Richardson P.M."/>
            <person name="Rouze P."/>
            <person name="Sanders I.R."/>
            <person name="Stajich J.E."/>
            <person name="Tunlid A."/>
            <person name="Tuskan G."/>
            <person name="Grigoriev I.V."/>
        </authorList>
    </citation>
    <scope>NUCLEOTIDE SEQUENCE [LARGE SCALE GENOMIC DNA]</scope>
    <source>
        <strain evidence="5">S238N-H82 / ATCC MYA-4686</strain>
    </source>
</reference>
<dbReference type="EMBL" id="DS547128">
    <property type="protein sequence ID" value="EDR02872.1"/>
    <property type="molecule type" value="Genomic_DNA"/>
</dbReference>
<dbReference type="AlphaFoldDB" id="B0DRH4"/>
<feature type="compositionally biased region" description="Low complexity" evidence="2">
    <location>
        <begin position="114"/>
        <end position="128"/>
    </location>
</feature>
<dbReference type="OrthoDB" id="515401at2759"/>
<dbReference type="GO" id="GO:0006355">
    <property type="term" value="P:regulation of DNA-templated transcription"/>
    <property type="evidence" value="ECO:0007669"/>
    <property type="project" value="InterPro"/>
</dbReference>
<dbReference type="GO" id="GO:0043565">
    <property type="term" value="F:sequence-specific DNA binding"/>
    <property type="evidence" value="ECO:0007669"/>
    <property type="project" value="InterPro"/>
</dbReference>
<dbReference type="STRING" id="486041.B0DRH4"/>
<dbReference type="CDD" id="cd00202">
    <property type="entry name" value="ZnF_GATA"/>
    <property type="match status" value="1"/>
</dbReference>
<feature type="compositionally biased region" description="Basic and acidic residues" evidence="2">
    <location>
        <begin position="301"/>
        <end position="311"/>
    </location>
</feature>
<dbReference type="GeneID" id="6082132"/>
<dbReference type="KEGG" id="lbc:LACBIDRAFT_295375"/>